<dbReference type="EMBL" id="UAUU01000009">
    <property type="protein sequence ID" value="SPZ88345.1"/>
    <property type="molecule type" value="Genomic_DNA"/>
</dbReference>
<evidence type="ECO:0008006" key="3">
    <source>
        <dbReference type="Google" id="ProtNLM"/>
    </source>
</evidence>
<dbReference type="AlphaFoldDB" id="A0A2X2JLP3"/>
<proteinExistence type="predicted"/>
<evidence type="ECO:0000313" key="2">
    <source>
        <dbReference type="Proteomes" id="UP000251241"/>
    </source>
</evidence>
<accession>A0A2X2JLP3</accession>
<protein>
    <recommendedName>
        <fullName evidence="3">Periplasmic heavy metal sensor</fullName>
    </recommendedName>
</protein>
<dbReference type="RefSeq" id="WP_112375261.1">
    <property type="nucleotide sequence ID" value="NZ_CP069793.1"/>
</dbReference>
<evidence type="ECO:0000313" key="1">
    <source>
        <dbReference type="EMBL" id="SPZ88345.1"/>
    </source>
</evidence>
<reference evidence="1 2" key="1">
    <citation type="submission" date="2018-06" db="EMBL/GenBank/DDBJ databases">
        <authorList>
            <consortium name="Pathogen Informatics"/>
            <person name="Doyle S."/>
        </authorList>
    </citation>
    <scope>NUCLEOTIDE SEQUENCE [LARGE SCALE GENOMIC DNA]</scope>
    <source>
        <strain evidence="1 2">NCTC11343</strain>
    </source>
</reference>
<organism evidence="1 2">
    <name type="scientific">Sphingobacterium multivorum</name>
    <dbReference type="NCBI Taxonomy" id="28454"/>
    <lineage>
        <taxon>Bacteria</taxon>
        <taxon>Pseudomonadati</taxon>
        <taxon>Bacteroidota</taxon>
        <taxon>Sphingobacteriia</taxon>
        <taxon>Sphingobacteriales</taxon>
        <taxon>Sphingobacteriaceae</taxon>
        <taxon>Sphingobacterium</taxon>
    </lineage>
</organism>
<name>A0A2X2JLP3_SPHMU</name>
<sequence length="138" mass="16143">MKILILSIILVHVGFFTFAQQNAQPRNEHLLLSRMEESIKNGLTLTEEQSDVFFKLDRERSRLVDSIYFNFKGNGDDLGKKRSEKIKSVQRDFRIRMKALLDPSQLQRYDSLLEAMRKRSDKRMEAINHRRGISAGSK</sequence>
<gene>
    <name evidence="1" type="ORF">NCTC11343_03434</name>
</gene>
<dbReference type="GeneID" id="97183297"/>
<dbReference type="Proteomes" id="UP000251241">
    <property type="component" value="Unassembled WGS sequence"/>
</dbReference>